<name>A0A9P6EBD7_9AGAR</name>
<evidence type="ECO:0000313" key="7">
    <source>
        <dbReference type="EMBL" id="KAF9525744.1"/>
    </source>
</evidence>
<gene>
    <name evidence="7" type="ORF">CPB83DRAFT_771496</name>
</gene>
<dbReference type="Gene3D" id="1.10.510.10">
    <property type="entry name" value="Transferase(Phosphotransferase) domain 1"/>
    <property type="match status" value="1"/>
</dbReference>
<evidence type="ECO:0000259" key="6">
    <source>
        <dbReference type="PROSITE" id="PS50011"/>
    </source>
</evidence>
<comment type="caution">
    <text evidence="7">The sequence shown here is derived from an EMBL/GenBank/DDBJ whole genome shotgun (WGS) entry which is preliminary data.</text>
</comment>
<evidence type="ECO:0000256" key="5">
    <source>
        <dbReference type="ARBA" id="ARBA00022840"/>
    </source>
</evidence>
<evidence type="ECO:0000256" key="1">
    <source>
        <dbReference type="ARBA" id="ARBA00022527"/>
    </source>
</evidence>
<dbReference type="SUPFAM" id="SSF56112">
    <property type="entry name" value="Protein kinase-like (PK-like)"/>
    <property type="match status" value="1"/>
</dbReference>
<keyword evidence="5" id="KW-0067">ATP-binding</keyword>
<dbReference type="GO" id="GO:0004674">
    <property type="term" value="F:protein serine/threonine kinase activity"/>
    <property type="evidence" value="ECO:0007669"/>
    <property type="project" value="UniProtKB-KW"/>
</dbReference>
<dbReference type="PANTHER" id="PTHR24351">
    <property type="entry name" value="RIBOSOMAL PROTEIN S6 KINASE"/>
    <property type="match status" value="1"/>
</dbReference>
<evidence type="ECO:0000256" key="4">
    <source>
        <dbReference type="ARBA" id="ARBA00022777"/>
    </source>
</evidence>
<dbReference type="PROSITE" id="PS00108">
    <property type="entry name" value="PROTEIN_KINASE_ST"/>
    <property type="match status" value="1"/>
</dbReference>
<reference evidence="7" key="1">
    <citation type="submission" date="2020-11" db="EMBL/GenBank/DDBJ databases">
        <authorList>
            <consortium name="DOE Joint Genome Institute"/>
            <person name="Ahrendt S."/>
            <person name="Riley R."/>
            <person name="Andreopoulos W."/>
            <person name="Labutti K."/>
            <person name="Pangilinan J."/>
            <person name="Ruiz-Duenas F.J."/>
            <person name="Barrasa J.M."/>
            <person name="Sanchez-Garcia M."/>
            <person name="Camarero S."/>
            <person name="Miyauchi S."/>
            <person name="Serrano A."/>
            <person name="Linde D."/>
            <person name="Babiker R."/>
            <person name="Drula E."/>
            <person name="Ayuso-Fernandez I."/>
            <person name="Pacheco R."/>
            <person name="Padilla G."/>
            <person name="Ferreira P."/>
            <person name="Barriuso J."/>
            <person name="Kellner H."/>
            <person name="Castanera R."/>
            <person name="Alfaro M."/>
            <person name="Ramirez L."/>
            <person name="Pisabarro A.G."/>
            <person name="Kuo A."/>
            <person name="Tritt A."/>
            <person name="Lipzen A."/>
            <person name="He G."/>
            <person name="Yan M."/>
            <person name="Ng V."/>
            <person name="Cullen D."/>
            <person name="Martin F."/>
            <person name="Rosso M.-N."/>
            <person name="Henrissat B."/>
            <person name="Hibbett D."/>
            <person name="Martinez A.T."/>
            <person name="Grigoriev I.V."/>
        </authorList>
    </citation>
    <scope>NUCLEOTIDE SEQUENCE</scope>
    <source>
        <strain evidence="7">CBS 506.95</strain>
    </source>
</reference>
<protein>
    <submittedName>
        <fullName evidence="7">Kinase-like domain-containing protein</fullName>
    </submittedName>
</protein>
<keyword evidence="3" id="KW-0547">Nucleotide-binding</keyword>
<dbReference type="EMBL" id="MU157880">
    <property type="protein sequence ID" value="KAF9525744.1"/>
    <property type="molecule type" value="Genomic_DNA"/>
</dbReference>
<organism evidence="7 8">
    <name type="scientific">Crepidotus variabilis</name>
    <dbReference type="NCBI Taxonomy" id="179855"/>
    <lineage>
        <taxon>Eukaryota</taxon>
        <taxon>Fungi</taxon>
        <taxon>Dikarya</taxon>
        <taxon>Basidiomycota</taxon>
        <taxon>Agaricomycotina</taxon>
        <taxon>Agaricomycetes</taxon>
        <taxon>Agaricomycetidae</taxon>
        <taxon>Agaricales</taxon>
        <taxon>Agaricineae</taxon>
        <taxon>Crepidotaceae</taxon>
        <taxon>Crepidotus</taxon>
    </lineage>
</organism>
<evidence type="ECO:0000313" key="8">
    <source>
        <dbReference type="Proteomes" id="UP000807306"/>
    </source>
</evidence>
<dbReference type="InterPro" id="IPR008271">
    <property type="entry name" value="Ser/Thr_kinase_AS"/>
</dbReference>
<keyword evidence="1" id="KW-0723">Serine/threonine-protein kinase</keyword>
<dbReference type="GO" id="GO:0005524">
    <property type="term" value="F:ATP binding"/>
    <property type="evidence" value="ECO:0007669"/>
    <property type="project" value="UniProtKB-KW"/>
</dbReference>
<accession>A0A9P6EBD7</accession>
<proteinExistence type="predicted"/>
<sequence length="104" mass="11887">KLGAERAKFYMCELIISLSELHKRGILHGDLKPANILVDREGHLVVSDFGLELDFVTRGRRGSPYEMAPEIYLDQWYSFGVDWWASAVVLYWMLTGRVSTPLPS</sequence>
<keyword evidence="4 7" id="KW-0418">Kinase</keyword>
<keyword evidence="2" id="KW-0808">Transferase</keyword>
<dbReference type="Proteomes" id="UP000807306">
    <property type="component" value="Unassembled WGS sequence"/>
</dbReference>
<dbReference type="Pfam" id="PF00069">
    <property type="entry name" value="Pkinase"/>
    <property type="match status" value="1"/>
</dbReference>
<dbReference type="InterPro" id="IPR011009">
    <property type="entry name" value="Kinase-like_dom_sf"/>
</dbReference>
<dbReference type="OrthoDB" id="4062651at2759"/>
<dbReference type="InterPro" id="IPR000719">
    <property type="entry name" value="Prot_kinase_dom"/>
</dbReference>
<dbReference type="PROSITE" id="PS50011">
    <property type="entry name" value="PROTEIN_KINASE_DOM"/>
    <property type="match status" value="1"/>
</dbReference>
<evidence type="ECO:0000256" key="3">
    <source>
        <dbReference type="ARBA" id="ARBA00022741"/>
    </source>
</evidence>
<keyword evidence="8" id="KW-1185">Reference proteome</keyword>
<feature type="domain" description="Protein kinase" evidence="6">
    <location>
        <begin position="1"/>
        <end position="104"/>
    </location>
</feature>
<dbReference type="AlphaFoldDB" id="A0A9P6EBD7"/>
<evidence type="ECO:0000256" key="2">
    <source>
        <dbReference type="ARBA" id="ARBA00022679"/>
    </source>
</evidence>
<feature type="non-terminal residue" evidence="7">
    <location>
        <position position="1"/>
    </location>
</feature>